<evidence type="ECO:0000256" key="1">
    <source>
        <dbReference type="SAM" id="SignalP"/>
    </source>
</evidence>
<feature type="chain" id="PRO_5007891561" evidence="1">
    <location>
        <begin position="17"/>
        <end position="206"/>
    </location>
</feature>
<proteinExistence type="predicted"/>
<accession>A0A167QKD8</accession>
<keyword evidence="1" id="KW-0732">Signal</keyword>
<protein>
    <submittedName>
        <fullName evidence="2">Uncharacterized protein</fullName>
    </submittedName>
</protein>
<sequence length="206" mass="21811">MRLPLLLAAALPLACALEVYHRLLTPSSPTAWSLRASLDISQSPPTYALAPSAAETLLEQAVGGEGVYQVALAEEGSREEDWPFAGVRACHALSAESDTLLLRLSPSGAPYTLSYALSPAPTSPSCPPSSAAAATLFQNTTIVVQLPDRIPPLALKVPPPLNDEGEIVKPEPEKSFIQKYWMYLLPVMLLLLISPGGEGEGGGARR</sequence>
<dbReference type="CDD" id="cd22209">
    <property type="entry name" value="EMC10"/>
    <property type="match status" value="1"/>
</dbReference>
<dbReference type="Proteomes" id="UP000076738">
    <property type="component" value="Unassembled WGS sequence"/>
</dbReference>
<dbReference type="OrthoDB" id="1894652at2759"/>
<dbReference type="AlphaFoldDB" id="A0A167QKD8"/>
<gene>
    <name evidence="2" type="ORF">CALVIDRAFT_319679</name>
</gene>
<dbReference type="STRING" id="1330018.A0A167QKD8"/>
<dbReference type="Pfam" id="PF21203">
    <property type="entry name" value="ECM10"/>
    <property type="match status" value="1"/>
</dbReference>
<name>A0A167QKD8_CALVF</name>
<evidence type="ECO:0000313" key="2">
    <source>
        <dbReference type="EMBL" id="KZP00018.1"/>
    </source>
</evidence>
<evidence type="ECO:0000313" key="3">
    <source>
        <dbReference type="Proteomes" id="UP000076738"/>
    </source>
</evidence>
<dbReference type="EMBL" id="KV417270">
    <property type="protein sequence ID" value="KZP00018.1"/>
    <property type="molecule type" value="Genomic_DNA"/>
</dbReference>
<keyword evidence="3" id="KW-1185">Reference proteome</keyword>
<organism evidence="2 3">
    <name type="scientific">Calocera viscosa (strain TUFC12733)</name>
    <dbReference type="NCBI Taxonomy" id="1330018"/>
    <lineage>
        <taxon>Eukaryota</taxon>
        <taxon>Fungi</taxon>
        <taxon>Dikarya</taxon>
        <taxon>Basidiomycota</taxon>
        <taxon>Agaricomycotina</taxon>
        <taxon>Dacrymycetes</taxon>
        <taxon>Dacrymycetales</taxon>
        <taxon>Dacrymycetaceae</taxon>
        <taxon>Calocera</taxon>
    </lineage>
</organism>
<feature type="signal peptide" evidence="1">
    <location>
        <begin position="1"/>
        <end position="16"/>
    </location>
</feature>
<reference evidence="2 3" key="1">
    <citation type="journal article" date="2016" name="Mol. Biol. Evol.">
        <title>Comparative Genomics of Early-Diverging Mushroom-Forming Fungi Provides Insights into the Origins of Lignocellulose Decay Capabilities.</title>
        <authorList>
            <person name="Nagy L.G."/>
            <person name="Riley R."/>
            <person name="Tritt A."/>
            <person name="Adam C."/>
            <person name="Daum C."/>
            <person name="Floudas D."/>
            <person name="Sun H."/>
            <person name="Yadav J.S."/>
            <person name="Pangilinan J."/>
            <person name="Larsson K.H."/>
            <person name="Matsuura K."/>
            <person name="Barry K."/>
            <person name="Labutti K."/>
            <person name="Kuo R."/>
            <person name="Ohm R.A."/>
            <person name="Bhattacharya S.S."/>
            <person name="Shirouzu T."/>
            <person name="Yoshinaga Y."/>
            <person name="Martin F.M."/>
            <person name="Grigoriev I.V."/>
            <person name="Hibbett D.S."/>
        </authorList>
    </citation>
    <scope>NUCLEOTIDE SEQUENCE [LARGE SCALE GENOMIC DNA]</scope>
    <source>
        <strain evidence="2 3">TUFC12733</strain>
    </source>
</reference>